<sequence>MSNSVVKAPLHYFQDKVSKIKHELKELENEVNEDFDREVKFALAEYESLRAKYLELVFKYQPNRIDLIQNETELDLENADLRQEFLKLQNSYKS</sequence>
<dbReference type="EMBL" id="NRJF01000177">
    <property type="protein sequence ID" value="RIY34017.1"/>
    <property type="molecule type" value="Genomic_DNA"/>
</dbReference>
<reference evidence="2 3" key="1">
    <citation type="submission" date="2017-08" db="EMBL/GenBank/DDBJ databases">
        <title>Reclassification of Bisgaard taxon 37 and 44.</title>
        <authorList>
            <person name="Christensen H."/>
        </authorList>
    </citation>
    <scope>NUCLEOTIDE SEQUENCE [LARGE SCALE GENOMIC DNA]</scope>
    <source>
        <strain evidence="2 3">EEAB3T1</strain>
    </source>
</reference>
<keyword evidence="1" id="KW-0175">Coiled coil</keyword>
<comment type="caution">
    <text evidence="2">The sequence shown here is derived from an EMBL/GenBank/DDBJ whole genome shotgun (WGS) entry which is preliminary data.</text>
</comment>
<dbReference type="Proteomes" id="UP000265964">
    <property type="component" value="Unassembled WGS sequence"/>
</dbReference>
<gene>
    <name evidence="2" type="ORF">CKF59_05850</name>
</gene>
<evidence type="ECO:0000313" key="3">
    <source>
        <dbReference type="Proteomes" id="UP000265964"/>
    </source>
</evidence>
<dbReference type="RefSeq" id="WP_119535024.1">
    <property type="nucleotide sequence ID" value="NZ_NRJF01000177.1"/>
</dbReference>
<dbReference type="OrthoDB" id="9943279at2"/>
<feature type="coiled-coil region" evidence="1">
    <location>
        <begin position="10"/>
        <end position="52"/>
    </location>
</feature>
<evidence type="ECO:0000256" key="1">
    <source>
        <dbReference type="SAM" id="Coils"/>
    </source>
</evidence>
<protein>
    <submittedName>
        <fullName evidence="2">Uncharacterized protein</fullName>
    </submittedName>
</protein>
<dbReference type="AlphaFoldDB" id="A0A3A1YD02"/>
<evidence type="ECO:0000313" key="2">
    <source>
        <dbReference type="EMBL" id="RIY34017.1"/>
    </source>
</evidence>
<proteinExistence type="predicted"/>
<organism evidence="2 3">
    <name type="scientific">Psittacicella gerlachiana</name>
    <dbReference type="NCBI Taxonomy" id="2028574"/>
    <lineage>
        <taxon>Bacteria</taxon>
        <taxon>Pseudomonadati</taxon>
        <taxon>Pseudomonadota</taxon>
        <taxon>Gammaproteobacteria</taxon>
        <taxon>Pasteurellales</taxon>
        <taxon>Psittacicellaceae</taxon>
        <taxon>Psittacicella</taxon>
    </lineage>
</organism>
<accession>A0A3A1YD02</accession>
<name>A0A3A1YD02_9GAMM</name>
<keyword evidence="3" id="KW-1185">Reference proteome</keyword>